<keyword evidence="3" id="KW-1185">Reference proteome</keyword>
<gene>
    <name evidence="2" type="ORF">CWD77_07840</name>
</gene>
<dbReference type="InterPro" id="IPR050747">
    <property type="entry name" value="Mitochondrial_chaperone_BCS1"/>
</dbReference>
<feature type="domain" description="ATPase AAA-type core" evidence="1">
    <location>
        <begin position="169"/>
        <end position="289"/>
    </location>
</feature>
<organism evidence="2 3">
    <name type="scientific">Rhodohalobacter barkolensis</name>
    <dbReference type="NCBI Taxonomy" id="2053187"/>
    <lineage>
        <taxon>Bacteria</taxon>
        <taxon>Pseudomonadati</taxon>
        <taxon>Balneolota</taxon>
        <taxon>Balneolia</taxon>
        <taxon>Balneolales</taxon>
        <taxon>Balneolaceae</taxon>
        <taxon>Rhodohalobacter</taxon>
    </lineage>
</organism>
<accession>A0A2N0VH33</accession>
<reference evidence="2 3" key="1">
    <citation type="submission" date="2017-11" db="EMBL/GenBank/DDBJ databases">
        <title>Rhodohalobacter 15182 sp. nov., isolated from a salt lake.</title>
        <authorList>
            <person name="Han S."/>
        </authorList>
    </citation>
    <scope>NUCLEOTIDE SEQUENCE [LARGE SCALE GENOMIC DNA]</scope>
    <source>
        <strain evidence="2 3">15182</strain>
    </source>
</reference>
<dbReference type="GO" id="GO:0005524">
    <property type="term" value="F:ATP binding"/>
    <property type="evidence" value="ECO:0007669"/>
    <property type="project" value="InterPro"/>
</dbReference>
<dbReference type="Pfam" id="PF00004">
    <property type="entry name" value="AAA"/>
    <property type="match status" value="1"/>
</dbReference>
<dbReference type="GO" id="GO:0016887">
    <property type="term" value="F:ATP hydrolysis activity"/>
    <property type="evidence" value="ECO:0007669"/>
    <property type="project" value="InterPro"/>
</dbReference>
<comment type="caution">
    <text evidence="2">The sequence shown here is derived from an EMBL/GenBank/DDBJ whole genome shotgun (WGS) entry which is preliminary data.</text>
</comment>
<evidence type="ECO:0000313" key="3">
    <source>
        <dbReference type="Proteomes" id="UP000233398"/>
    </source>
</evidence>
<dbReference type="RefSeq" id="WP_101073015.1">
    <property type="nucleotide sequence ID" value="NZ_PISP01000002.1"/>
</dbReference>
<proteinExistence type="predicted"/>
<protein>
    <recommendedName>
        <fullName evidence="1">ATPase AAA-type core domain-containing protein</fullName>
    </recommendedName>
</protein>
<dbReference type="InterPro" id="IPR027417">
    <property type="entry name" value="P-loop_NTPase"/>
</dbReference>
<dbReference type="InterPro" id="IPR003959">
    <property type="entry name" value="ATPase_AAA_core"/>
</dbReference>
<name>A0A2N0VH33_9BACT</name>
<dbReference type="PANTHER" id="PTHR23070">
    <property type="entry name" value="BCS1 AAA-TYPE ATPASE"/>
    <property type="match status" value="1"/>
</dbReference>
<evidence type="ECO:0000259" key="1">
    <source>
        <dbReference type="Pfam" id="PF00004"/>
    </source>
</evidence>
<dbReference type="SUPFAM" id="SSF52540">
    <property type="entry name" value="P-loop containing nucleoside triphosphate hydrolases"/>
    <property type="match status" value="1"/>
</dbReference>
<dbReference type="OrthoDB" id="9809379at2"/>
<dbReference type="EMBL" id="PISP01000002">
    <property type="protein sequence ID" value="PKD43474.1"/>
    <property type="molecule type" value="Genomic_DNA"/>
</dbReference>
<dbReference type="Gene3D" id="3.40.50.300">
    <property type="entry name" value="P-loop containing nucleotide triphosphate hydrolases"/>
    <property type="match status" value="1"/>
</dbReference>
<dbReference type="Proteomes" id="UP000233398">
    <property type="component" value="Unassembled WGS sequence"/>
</dbReference>
<evidence type="ECO:0000313" key="2">
    <source>
        <dbReference type="EMBL" id="PKD43474.1"/>
    </source>
</evidence>
<dbReference type="AlphaFoldDB" id="A0A2N0VH33"/>
<sequence length="370" mass="42993">METLTTFTSSTSKKSDNTVAHLLTEAKKYFSINNSKKYKNVVLDQGPLLSFPPHTIESEIPSGIYYPSSTRQDNFVLSKVSARENYNDADEDMMDLLEALGDEPDLYREMGSEYLRLLQKENRTKYFGSHYFPTHEYNSTLKRVHEGIINFLNNKEFYQNNNLGFKRSILLYGRHGVGKSRFIDYAINFLLIDELDAIIIRIGSSQDVKLLNDFGLLTLNRVVENRLIVLVIEEVASIVTGRDGHIGLLNILDNSLLRENLLVLSTTNTPDRIPSNVLRNQRVDVLEEIRADNYNDQFPIDFYEFIFQEEFPEKYRESEWVEMKLNPADLKELFLFAKINDVDIDTSFKQLQKRNRIVERRFQSTAHLGF</sequence>